<keyword evidence="3" id="KW-1185">Reference proteome</keyword>
<protein>
    <submittedName>
        <fullName evidence="2">Uncharacterized protein</fullName>
    </submittedName>
</protein>
<feature type="region of interest" description="Disordered" evidence="1">
    <location>
        <begin position="90"/>
        <end position="149"/>
    </location>
</feature>
<evidence type="ECO:0000256" key="1">
    <source>
        <dbReference type="SAM" id="MobiDB-lite"/>
    </source>
</evidence>
<reference evidence="2" key="2">
    <citation type="submission" date="2020-11" db="EMBL/GenBank/DDBJ databases">
        <authorList>
            <person name="McCartney M.A."/>
            <person name="Auch B."/>
            <person name="Kono T."/>
            <person name="Mallez S."/>
            <person name="Becker A."/>
            <person name="Gohl D.M."/>
            <person name="Silverstein K.A.T."/>
            <person name="Koren S."/>
            <person name="Bechman K.B."/>
            <person name="Herman A."/>
            <person name="Abrahante J.E."/>
            <person name="Garbe J."/>
        </authorList>
    </citation>
    <scope>NUCLEOTIDE SEQUENCE</scope>
    <source>
        <strain evidence="2">Duluth1</strain>
        <tissue evidence="2">Whole animal</tissue>
    </source>
</reference>
<sequence>MLNPNFEGRKHVSSSNAENLFIHRLSDKDSSPFMSQMRSRTPNTFWRSPYVGDNGSAGARALLLRPMMSITTPLHRQKLENGPVRSILKTNTRNESTELEDTSQEAVSKQQRPLSEPSHYHEAPNLITTGTGKGVPHGSSPRAKTAGKRVKFSSMPSKSNQIDISQNPVSVGYSTGTKVIPFKGRRLFLDKNVSTRILGYPTRTVTKWQSKNEALPSVSLNGTESNIKSQINAFIRKLKLAECERSSKLETSSGQIIEIADETSQRKTADKLRRLRSCPAVPMHPDWSEFDMDKVSQSASKHGQSEPHNQTHINGSSTPHAISDNQESGSVTLSESVSIESFESLNNEDKIVERTQTGAKIVRSKPNVCLLTKYRHITTNNLNKYGDRGLPDRVISDQLRYAGKGHNSVNFCDVRKTSQILGWLEEVNAAHQITATEDTVDQANAEQ</sequence>
<reference evidence="2" key="1">
    <citation type="journal article" date="2019" name="bioRxiv">
        <title>The Genome of the Zebra Mussel, Dreissena polymorpha: A Resource for Invasive Species Research.</title>
        <authorList>
            <person name="McCartney M.A."/>
            <person name="Auch B."/>
            <person name="Kono T."/>
            <person name="Mallez S."/>
            <person name="Zhang Y."/>
            <person name="Obille A."/>
            <person name="Becker A."/>
            <person name="Abrahante J.E."/>
            <person name="Garbe J."/>
            <person name="Badalamenti J.P."/>
            <person name="Herman A."/>
            <person name="Mangelson H."/>
            <person name="Liachko I."/>
            <person name="Sullivan S."/>
            <person name="Sone E.D."/>
            <person name="Koren S."/>
            <person name="Silverstein K.A.T."/>
            <person name="Beckman K.B."/>
            <person name="Gohl D.M."/>
        </authorList>
    </citation>
    <scope>NUCLEOTIDE SEQUENCE</scope>
    <source>
        <strain evidence="2">Duluth1</strain>
        <tissue evidence="2">Whole animal</tissue>
    </source>
</reference>
<dbReference type="AlphaFoldDB" id="A0A9D4IVB2"/>
<proteinExistence type="predicted"/>
<evidence type="ECO:0000313" key="2">
    <source>
        <dbReference type="EMBL" id="KAH3788105.1"/>
    </source>
</evidence>
<feature type="compositionally biased region" description="Polar residues" evidence="1">
    <location>
        <begin position="32"/>
        <end position="46"/>
    </location>
</feature>
<feature type="region of interest" description="Disordered" evidence="1">
    <location>
        <begin position="30"/>
        <end position="51"/>
    </location>
</feature>
<name>A0A9D4IVB2_DREPO</name>
<gene>
    <name evidence="2" type="ORF">DPMN_166236</name>
</gene>
<organism evidence="2 3">
    <name type="scientific">Dreissena polymorpha</name>
    <name type="common">Zebra mussel</name>
    <name type="synonym">Mytilus polymorpha</name>
    <dbReference type="NCBI Taxonomy" id="45954"/>
    <lineage>
        <taxon>Eukaryota</taxon>
        <taxon>Metazoa</taxon>
        <taxon>Spiralia</taxon>
        <taxon>Lophotrochozoa</taxon>
        <taxon>Mollusca</taxon>
        <taxon>Bivalvia</taxon>
        <taxon>Autobranchia</taxon>
        <taxon>Heteroconchia</taxon>
        <taxon>Euheterodonta</taxon>
        <taxon>Imparidentia</taxon>
        <taxon>Neoheterodontei</taxon>
        <taxon>Myida</taxon>
        <taxon>Dreissenoidea</taxon>
        <taxon>Dreissenidae</taxon>
        <taxon>Dreissena</taxon>
    </lineage>
</organism>
<comment type="caution">
    <text evidence="2">The sequence shown here is derived from an EMBL/GenBank/DDBJ whole genome shotgun (WGS) entry which is preliminary data.</text>
</comment>
<feature type="compositionally biased region" description="Polar residues" evidence="1">
    <location>
        <begin position="104"/>
        <end position="113"/>
    </location>
</feature>
<evidence type="ECO:0000313" key="3">
    <source>
        <dbReference type="Proteomes" id="UP000828390"/>
    </source>
</evidence>
<dbReference type="EMBL" id="JAIWYP010000008">
    <property type="protein sequence ID" value="KAH3788105.1"/>
    <property type="molecule type" value="Genomic_DNA"/>
</dbReference>
<feature type="region of interest" description="Disordered" evidence="1">
    <location>
        <begin position="293"/>
        <end position="330"/>
    </location>
</feature>
<accession>A0A9D4IVB2</accession>
<dbReference type="Proteomes" id="UP000828390">
    <property type="component" value="Unassembled WGS sequence"/>
</dbReference>
<feature type="compositionally biased region" description="Polar residues" evidence="1">
    <location>
        <begin position="295"/>
        <end position="330"/>
    </location>
</feature>